<dbReference type="InterPro" id="IPR015001">
    <property type="entry name" value="DUF1850"/>
</dbReference>
<evidence type="ECO:0000313" key="1">
    <source>
        <dbReference type="EMBL" id="NDW47073.1"/>
    </source>
</evidence>
<comment type="caution">
    <text evidence="1">The sequence shown here is derived from an EMBL/GenBank/DDBJ whole genome shotgun (WGS) entry which is preliminary data.</text>
</comment>
<gene>
    <name evidence="1" type="ORF">G0P99_19175</name>
</gene>
<dbReference type="EMBL" id="JAAGOX010000053">
    <property type="protein sequence ID" value="NDW47073.1"/>
    <property type="molecule type" value="Genomic_DNA"/>
</dbReference>
<dbReference type="AlphaFoldDB" id="A0A6B2NWF4"/>
<proteinExistence type="predicted"/>
<name>A0A6B2NWF4_9RHOB</name>
<organism evidence="1">
    <name type="scientific">Ruegeria sp. PrR005</name>
    <dbReference type="NCBI Taxonomy" id="2706882"/>
    <lineage>
        <taxon>Bacteria</taxon>
        <taxon>Pseudomonadati</taxon>
        <taxon>Pseudomonadota</taxon>
        <taxon>Alphaproteobacteria</taxon>
        <taxon>Rhodobacterales</taxon>
        <taxon>Roseobacteraceae</taxon>
        <taxon>Ruegeria</taxon>
    </lineage>
</organism>
<protein>
    <submittedName>
        <fullName evidence="1">DUF1850 domain-containing protein</fullName>
    </submittedName>
</protein>
<accession>A0A6B2NWF4</accession>
<dbReference type="Pfam" id="PF08905">
    <property type="entry name" value="DUF1850"/>
    <property type="match status" value="1"/>
</dbReference>
<reference evidence="1" key="1">
    <citation type="submission" date="2020-02" db="EMBL/GenBank/DDBJ databases">
        <title>Delineation of the pyrene-degrading pathway in Roseobacter clade bacteria by genomic analysis.</title>
        <authorList>
            <person name="Zhou H."/>
            <person name="Wang H."/>
        </authorList>
    </citation>
    <scope>NUCLEOTIDE SEQUENCE</scope>
    <source>
        <strain evidence="1">PrR005</strain>
    </source>
</reference>
<sequence>MSTACLLVGTTVLALASQGFDLSWNHSVEKTVWREHWIIEGGRLRLTEAAVKGSGAGMDPGLGAVLKNGWWIWAPVLPPVPRLSLAASGATGGGWTICDGSDCHEIGQLSGAAIDISSCG</sequence>
<dbReference type="RefSeq" id="WP_164132089.1">
    <property type="nucleotide sequence ID" value="NZ_JAAGOX010000053.1"/>
</dbReference>